<dbReference type="HOGENOM" id="CLU_120596_0_0_1"/>
<accession>N1QH03</accession>
<keyword evidence="1" id="KW-0732">Signal</keyword>
<dbReference type="AlphaFoldDB" id="N1QH03"/>
<gene>
    <name evidence="2" type="ORF">SEPMUDRAFT_34938</name>
</gene>
<evidence type="ECO:0000313" key="3">
    <source>
        <dbReference type="Proteomes" id="UP000016931"/>
    </source>
</evidence>
<evidence type="ECO:0008006" key="4">
    <source>
        <dbReference type="Google" id="ProtNLM"/>
    </source>
</evidence>
<evidence type="ECO:0000313" key="2">
    <source>
        <dbReference type="EMBL" id="EMF16460.1"/>
    </source>
</evidence>
<evidence type="ECO:0000256" key="1">
    <source>
        <dbReference type="SAM" id="SignalP"/>
    </source>
</evidence>
<dbReference type="eggNOG" id="ENOG502RMFH">
    <property type="taxonomic scope" value="Eukaryota"/>
</dbReference>
<organism evidence="2 3">
    <name type="scientific">Sphaerulina musiva (strain SO2202)</name>
    <name type="common">Poplar stem canker fungus</name>
    <name type="synonym">Septoria musiva</name>
    <dbReference type="NCBI Taxonomy" id="692275"/>
    <lineage>
        <taxon>Eukaryota</taxon>
        <taxon>Fungi</taxon>
        <taxon>Dikarya</taxon>
        <taxon>Ascomycota</taxon>
        <taxon>Pezizomycotina</taxon>
        <taxon>Dothideomycetes</taxon>
        <taxon>Dothideomycetidae</taxon>
        <taxon>Mycosphaerellales</taxon>
        <taxon>Mycosphaerellaceae</taxon>
        <taxon>Sphaerulina</taxon>
    </lineage>
</organism>
<keyword evidence="3" id="KW-1185">Reference proteome</keyword>
<reference evidence="2 3" key="1">
    <citation type="journal article" date="2012" name="PLoS Pathog.">
        <title>Diverse lifestyles and strategies of plant pathogenesis encoded in the genomes of eighteen Dothideomycetes fungi.</title>
        <authorList>
            <person name="Ohm R.A."/>
            <person name="Feau N."/>
            <person name="Henrissat B."/>
            <person name="Schoch C.L."/>
            <person name="Horwitz B.A."/>
            <person name="Barry K.W."/>
            <person name="Condon B.J."/>
            <person name="Copeland A.C."/>
            <person name="Dhillon B."/>
            <person name="Glaser F."/>
            <person name="Hesse C.N."/>
            <person name="Kosti I."/>
            <person name="LaButti K."/>
            <person name="Lindquist E.A."/>
            <person name="Lucas S."/>
            <person name="Salamov A.A."/>
            <person name="Bradshaw R.E."/>
            <person name="Ciuffetti L."/>
            <person name="Hamelin R.C."/>
            <person name="Kema G.H.J."/>
            <person name="Lawrence C."/>
            <person name="Scott J.A."/>
            <person name="Spatafora J.W."/>
            <person name="Turgeon B.G."/>
            <person name="de Wit P.J.G.M."/>
            <person name="Zhong S."/>
            <person name="Goodwin S.B."/>
            <person name="Grigoriev I.V."/>
        </authorList>
    </citation>
    <scope>NUCLEOTIDE SEQUENCE [LARGE SCALE GENOMIC DNA]</scope>
    <source>
        <strain evidence="2 3">SO2202</strain>
    </source>
</reference>
<dbReference type="EMBL" id="KB456260">
    <property type="protein sequence ID" value="EMF16460.1"/>
    <property type="molecule type" value="Genomic_DNA"/>
</dbReference>
<feature type="chain" id="PRO_5004109569" description="AA1-like domain-containing protein" evidence="1">
    <location>
        <begin position="17"/>
        <end position="173"/>
    </location>
</feature>
<dbReference type="RefSeq" id="XP_016764581.1">
    <property type="nucleotide sequence ID" value="XM_016908585.1"/>
</dbReference>
<name>N1QH03_SPHMS</name>
<proteinExistence type="predicted"/>
<dbReference type="OMA" id="NTTCSIV"/>
<dbReference type="GeneID" id="27905722"/>
<sequence length="173" mass="19095">MLFLAALVVLVQLALAVPTSNTKNSRRLAVHLTNAITGDCDSLVEESAWVITNLTSFQAYPSANSISYFAFSFEDINPGLGLKTSCSNYLPRGSNATVENDRYHLCDSHDVQFKYNGQILQVERWYQDPCLGKPPYDSAIAHGRANVTFTKTRAQDGVLATQVRMEMPITSLS</sequence>
<dbReference type="OrthoDB" id="3646616at2759"/>
<protein>
    <recommendedName>
        <fullName evidence="4">AA1-like domain-containing protein</fullName>
    </recommendedName>
</protein>
<feature type="signal peptide" evidence="1">
    <location>
        <begin position="1"/>
        <end position="16"/>
    </location>
</feature>
<dbReference type="Proteomes" id="UP000016931">
    <property type="component" value="Unassembled WGS sequence"/>
</dbReference>